<comment type="caution">
    <text evidence="1">The sequence shown here is derived from an EMBL/GenBank/DDBJ whole genome shotgun (WGS) entry which is preliminary data.</text>
</comment>
<evidence type="ECO:0000313" key="1">
    <source>
        <dbReference type="EMBL" id="TGO05443.1"/>
    </source>
</evidence>
<name>A0A4Z1E4P0_9MICO</name>
<dbReference type="Proteomes" id="UP000297318">
    <property type="component" value="Unassembled WGS sequence"/>
</dbReference>
<organism evidence="1 2">
    <name type="scientific">Serinibacter arcticus</name>
    <dbReference type="NCBI Taxonomy" id="1655435"/>
    <lineage>
        <taxon>Bacteria</taxon>
        <taxon>Bacillati</taxon>
        <taxon>Actinomycetota</taxon>
        <taxon>Actinomycetes</taxon>
        <taxon>Micrococcales</taxon>
        <taxon>Beutenbergiaceae</taxon>
        <taxon>Serinibacter</taxon>
    </lineage>
</organism>
<gene>
    <name evidence="1" type="ORF">SERN_1447</name>
</gene>
<dbReference type="AlphaFoldDB" id="A0A4Z1E4P0"/>
<evidence type="ECO:0000313" key="2">
    <source>
        <dbReference type="Proteomes" id="UP000297318"/>
    </source>
</evidence>
<keyword evidence="2" id="KW-1185">Reference proteome</keyword>
<accession>A0A4Z1E4P0</accession>
<sequence>MVAALLAIVLGTWAGGGLEEVPEEGLPQVPADARIALGPYDVAIQGWSISREYDADMLEIVDADAWVVVAADLTGAPPRSTTYKSDSVTVSSLETTAYPRIVDPVSGDYVGYLHPGVTTSVLILLPVAKADAATLDALTTLPALLTSYTYTRHVLSGEETWLRPQARATVQVPRDDTVVPAVEDDA</sequence>
<proteinExistence type="predicted"/>
<dbReference type="EMBL" id="RHPJ01000002">
    <property type="protein sequence ID" value="TGO05443.1"/>
    <property type="molecule type" value="Genomic_DNA"/>
</dbReference>
<protein>
    <submittedName>
        <fullName evidence="1">Uncharacterized protein</fullName>
    </submittedName>
</protein>
<reference evidence="1 2" key="1">
    <citation type="submission" date="2018-11" db="EMBL/GenBank/DDBJ databases">
        <title>Complete genome sequencing of the Actinobacteria Serinibacter sp. K3-2.</title>
        <authorList>
            <person name="Rakitin A.L."/>
            <person name="Beletsky A.V."/>
            <person name="Mardanov A.V."/>
            <person name="Ravin N.V."/>
            <person name="Gromova A.S."/>
            <person name="Filippova S.N."/>
            <person name="Gal'Chenko V.F."/>
        </authorList>
    </citation>
    <scope>NUCLEOTIDE SEQUENCE [LARGE SCALE GENOMIC DNA]</scope>
    <source>
        <strain evidence="1 2">K3-2</strain>
    </source>
</reference>